<evidence type="ECO:0000313" key="8">
    <source>
        <dbReference type="EMBL" id="GFO85289.1"/>
    </source>
</evidence>
<evidence type="ECO:0000256" key="1">
    <source>
        <dbReference type="ARBA" id="ARBA00004651"/>
    </source>
</evidence>
<feature type="domain" description="PhoU" evidence="7">
    <location>
        <begin position="456"/>
        <end position="538"/>
    </location>
</feature>
<feature type="transmembrane region" description="Helical" evidence="6">
    <location>
        <begin position="131"/>
        <end position="154"/>
    </location>
</feature>
<accession>A0A916QB89</accession>
<comment type="caution">
    <text evidence="8">The sequence shown here is derived from an EMBL/GenBank/DDBJ whole genome shotgun (WGS) entry which is preliminary data.</text>
</comment>
<evidence type="ECO:0000259" key="7">
    <source>
        <dbReference type="Pfam" id="PF01895"/>
    </source>
</evidence>
<comment type="subcellular location">
    <subcellularLocation>
        <location evidence="1">Cell membrane</location>
        <topology evidence="1">Multi-pass membrane protein</topology>
    </subcellularLocation>
</comment>
<dbReference type="GO" id="GO:0005436">
    <property type="term" value="F:sodium:phosphate symporter activity"/>
    <property type="evidence" value="ECO:0007669"/>
    <property type="project" value="InterPro"/>
</dbReference>
<keyword evidence="4 6" id="KW-1133">Transmembrane helix</keyword>
<keyword evidence="3 6" id="KW-0812">Transmembrane</keyword>
<reference evidence="8" key="1">
    <citation type="submission" date="2020-06" db="EMBL/GenBank/DDBJ databases">
        <title>Characterization of fructooligosaccharide metabolism and fructooligosaccharide-degrading enzymes in human commensal butyrate producers.</title>
        <authorList>
            <person name="Tanno H."/>
            <person name="Fujii T."/>
            <person name="Hirano K."/>
            <person name="Maeno S."/>
            <person name="Tonozuka T."/>
            <person name="Sakamoto M."/>
            <person name="Ohkuma M."/>
            <person name="Tochio T."/>
            <person name="Endo A."/>
        </authorList>
    </citation>
    <scope>NUCLEOTIDE SEQUENCE</scope>
    <source>
        <strain evidence="8">JCM 17466</strain>
    </source>
</reference>
<evidence type="ECO:0000256" key="6">
    <source>
        <dbReference type="SAM" id="Phobius"/>
    </source>
</evidence>
<organism evidence="8 9">
    <name type="scientific">Anaerostipes butyraticus</name>
    <dbReference type="NCBI Taxonomy" id="645466"/>
    <lineage>
        <taxon>Bacteria</taxon>
        <taxon>Bacillati</taxon>
        <taxon>Bacillota</taxon>
        <taxon>Clostridia</taxon>
        <taxon>Lachnospirales</taxon>
        <taxon>Lachnospiraceae</taxon>
        <taxon>Anaerostipes</taxon>
    </lineage>
</organism>
<dbReference type="NCBIfam" id="TIGR00704">
    <property type="entry name" value="NaPi_cotrn_rel"/>
    <property type="match status" value="1"/>
</dbReference>
<keyword evidence="5 6" id="KW-0472">Membrane</keyword>
<dbReference type="AlphaFoldDB" id="A0A916QB89"/>
<dbReference type="SUPFAM" id="SSF109755">
    <property type="entry name" value="PhoU-like"/>
    <property type="match status" value="1"/>
</dbReference>
<protein>
    <submittedName>
        <fullName evidence="8">Na/Pi cotransporter</fullName>
    </submittedName>
</protein>
<dbReference type="Pfam" id="PF02690">
    <property type="entry name" value="Na_Pi_cotrans"/>
    <property type="match status" value="2"/>
</dbReference>
<feature type="transmembrane region" description="Helical" evidence="6">
    <location>
        <begin position="174"/>
        <end position="199"/>
    </location>
</feature>
<dbReference type="InterPro" id="IPR038078">
    <property type="entry name" value="PhoU-like_sf"/>
</dbReference>
<dbReference type="InterPro" id="IPR026022">
    <property type="entry name" value="PhoU_dom"/>
</dbReference>
<dbReference type="Proteomes" id="UP000613208">
    <property type="component" value="Unassembled WGS sequence"/>
</dbReference>
<keyword evidence="9" id="KW-1185">Reference proteome</keyword>
<dbReference type="GO" id="GO:0044341">
    <property type="term" value="P:sodium-dependent phosphate transport"/>
    <property type="evidence" value="ECO:0007669"/>
    <property type="project" value="InterPro"/>
</dbReference>
<dbReference type="GO" id="GO:0005886">
    <property type="term" value="C:plasma membrane"/>
    <property type="evidence" value="ECO:0007669"/>
    <property type="project" value="UniProtKB-SubCell"/>
</dbReference>
<dbReference type="InterPro" id="IPR003841">
    <property type="entry name" value="Na/Pi_transpt"/>
</dbReference>
<gene>
    <name evidence="8" type="ORF">ANBU17_16360</name>
</gene>
<feature type="domain" description="PhoU" evidence="7">
    <location>
        <begin position="350"/>
        <end position="436"/>
    </location>
</feature>
<evidence type="ECO:0000256" key="5">
    <source>
        <dbReference type="ARBA" id="ARBA00023136"/>
    </source>
</evidence>
<feature type="transmembrane region" description="Helical" evidence="6">
    <location>
        <begin position="46"/>
        <end position="72"/>
    </location>
</feature>
<name>A0A916QB89_9FIRM</name>
<dbReference type="PANTHER" id="PTHR10010:SF46">
    <property type="entry name" value="SODIUM-DEPENDENT PHOSPHATE TRANSPORT PROTEIN 2B"/>
    <property type="match status" value="1"/>
</dbReference>
<sequence length="546" mass="60226">MSATNILGLLGGLALFLYGMQMMSSGLESAAGNKMKEILERLTSNRFLGVIVGAAITAVIQSSSATTVMVVGFVNAGMMSLNQAVWIIMGANIGTTITGQLIALDVGAIAPIFAFLGVALIMFVKKPKIQYVGEIIAGLGVLFIGMNMMGDAMIPLRDYPPFINLMTRFSNPAVGIFAGMIFTAIIQSSSASVGILQTLALSGVISFRNSVFVLFGQNIGTCITAVLAAIGTERSAKRTTIIHLSFNIIGTIIFTVVCLTTPLTDIVADFSGANISKQIANMHTLFNITTTILLIPFGNYLAKLAVMILPEKAEEKEKQKHLKYLKSVDTGMDAVIGTSAMHLEGARKEIARMLDMAKMNVDRSFHAFIHADTAAIADVEERESYIDYLNKEISRAISKMMIHETNEKNSKNIGSYFEMTGNIERIGDHAVNICDYTNLLKDNQITFSKDAIQEMQEMRDICRQMFDRIKEAPENPKEWLQTVHESENFIDKKTDEFYENHLERIRKGQCNDEACVVFSELLTDFERIGDHLWNIAQEMGKIIERS</sequence>
<dbReference type="RefSeq" id="WP_201310996.1">
    <property type="nucleotide sequence ID" value="NZ_BLYI01000033.1"/>
</dbReference>
<evidence type="ECO:0000256" key="3">
    <source>
        <dbReference type="ARBA" id="ARBA00022692"/>
    </source>
</evidence>
<evidence type="ECO:0000313" key="9">
    <source>
        <dbReference type="Proteomes" id="UP000613208"/>
    </source>
</evidence>
<feature type="transmembrane region" description="Helical" evidence="6">
    <location>
        <begin position="284"/>
        <end position="302"/>
    </location>
</feature>
<evidence type="ECO:0000256" key="4">
    <source>
        <dbReference type="ARBA" id="ARBA00022989"/>
    </source>
</evidence>
<feature type="transmembrane region" description="Helical" evidence="6">
    <location>
        <begin position="211"/>
        <end position="230"/>
    </location>
</feature>
<dbReference type="InterPro" id="IPR004633">
    <property type="entry name" value="NaPi_cotrn-rel/YqeW-like"/>
</dbReference>
<feature type="transmembrane region" description="Helical" evidence="6">
    <location>
        <begin position="242"/>
        <end position="263"/>
    </location>
</feature>
<dbReference type="NCBIfam" id="NF037997">
    <property type="entry name" value="Na_Pi_symport"/>
    <property type="match status" value="1"/>
</dbReference>
<evidence type="ECO:0000256" key="2">
    <source>
        <dbReference type="ARBA" id="ARBA00022475"/>
    </source>
</evidence>
<feature type="transmembrane region" description="Helical" evidence="6">
    <location>
        <begin position="108"/>
        <end position="124"/>
    </location>
</feature>
<dbReference type="PANTHER" id="PTHR10010">
    <property type="entry name" value="SOLUTE CARRIER FAMILY 34 SODIUM PHOSPHATE , MEMBER 2-RELATED"/>
    <property type="match status" value="1"/>
</dbReference>
<proteinExistence type="predicted"/>
<dbReference type="Gene3D" id="1.20.58.220">
    <property type="entry name" value="Phosphate transport system protein phou homolog 2, domain 2"/>
    <property type="match status" value="1"/>
</dbReference>
<keyword evidence="2" id="KW-1003">Cell membrane</keyword>
<dbReference type="EMBL" id="BLYI01000033">
    <property type="protein sequence ID" value="GFO85289.1"/>
    <property type="molecule type" value="Genomic_DNA"/>
</dbReference>
<dbReference type="Pfam" id="PF01895">
    <property type="entry name" value="PhoU"/>
    <property type="match status" value="2"/>
</dbReference>